<dbReference type="AlphaFoldDB" id="A0A1I1RV03"/>
<comment type="cofactor">
    <cofactor evidence="1">
        <name>Mg(2+)</name>
        <dbReference type="ChEBI" id="CHEBI:18420"/>
    </cofactor>
</comment>
<evidence type="ECO:0000256" key="1">
    <source>
        <dbReference type="ARBA" id="ARBA00001946"/>
    </source>
</evidence>
<feature type="region of interest" description="Disordered" evidence="5">
    <location>
        <begin position="174"/>
        <end position="253"/>
    </location>
</feature>
<evidence type="ECO:0000256" key="5">
    <source>
        <dbReference type="SAM" id="MobiDB-lite"/>
    </source>
</evidence>
<comment type="catalytic activity">
    <reaction evidence="4">
        <text>2 GTP = 3',3'-c-di-GMP + 2 diphosphate</text>
        <dbReference type="Rhea" id="RHEA:24898"/>
        <dbReference type="ChEBI" id="CHEBI:33019"/>
        <dbReference type="ChEBI" id="CHEBI:37565"/>
        <dbReference type="ChEBI" id="CHEBI:58805"/>
        <dbReference type="EC" id="2.7.7.65"/>
    </reaction>
</comment>
<dbReference type="Pfam" id="PF20975">
    <property type="entry name" value="DGCcoil"/>
    <property type="match status" value="1"/>
</dbReference>
<dbReference type="PANTHER" id="PTHR45138:SF9">
    <property type="entry name" value="DIGUANYLATE CYCLASE DGCM-RELATED"/>
    <property type="match status" value="1"/>
</dbReference>
<dbReference type="SMART" id="SM00267">
    <property type="entry name" value="GGDEF"/>
    <property type="match status" value="1"/>
</dbReference>
<dbReference type="InterPro" id="IPR029787">
    <property type="entry name" value="Nucleotide_cyclase"/>
</dbReference>
<dbReference type="InterPro" id="IPR048516">
    <property type="entry name" value="DGCcoil"/>
</dbReference>
<dbReference type="InterPro" id="IPR043128">
    <property type="entry name" value="Rev_trsase/Diguanyl_cyclase"/>
</dbReference>
<dbReference type="RefSeq" id="WP_093500594.1">
    <property type="nucleotide sequence ID" value="NZ_BSSG01000001.1"/>
</dbReference>
<evidence type="ECO:0000313" key="8">
    <source>
        <dbReference type="Proteomes" id="UP000243950"/>
    </source>
</evidence>
<gene>
    <name evidence="7" type="ORF">SAMN05216372_101485</name>
</gene>
<evidence type="ECO:0000313" key="7">
    <source>
        <dbReference type="EMBL" id="SFD38075.1"/>
    </source>
</evidence>
<feature type="domain" description="GGDEF" evidence="6">
    <location>
        <begin position="555"/>
        <end position="685"/>
    </location>
</feature>
<dbReference type="GO" id="GO:0005886">
    <property type="term" value="C:plasma membrane"/>
    <property type="evidence" value="ECO:0007669"/>
    <property type="project" value="UniProtKB-SubCell"/>
</dbReference>
<evidence type="ECO:0000256" key="3">
    <source>
        <dbReference type="ARBA" id="ARBA00012528"/>
    </source>
</evidence>
<evidence type="ECO:0000256" key="4">
    <source>
        <dbReference type="ARBA" id="ARBA00034247"/>
    </source>
</evidence>
<dbReference type="PROSITE" id="PS50887">
    <property type="entry name" value="GGDEF"/>
    <property type="match status" value="1"/>
</dbReference>
<dbReference type="EMBL" id="FOMO01000001">
    <property type="protein sequence ID" value="SFD38075.1"/>
    <property type="molecule type" value="Genomic_DNA"/>
</dbReference>
<proteinExistence type="predicted"/>
<dbReference type="Gene3D" id="3.30.70.270">
    <property type="match status" value="1"/>
</dbReference>
<keyword evidence="8" id="KW-1185">Reference proteome</keyword>
<dbReference type="EC" id="2.7.7.65" evidence="3"/>
<name>A0A1I1RV03_PSEOC</name>
<comment type="subcellular location">
    <subcellularLocation>
        <location evidence="2">Cell inner membrane</location>
    </subcellularLocation>
</comment>
<evidence type="ECO:0000259" key="6">
    <source>
        <dbReference type="PROSITE" id="PS50887"/>
    </source>
</evidence>
<dbReference type="InterPro" id="IPR000160">
    <property type="entry name" value="GGDEF_dom"/>
</dbReference>
<dbReference type="GO" id="GO:0043709">
    <property type="term" value="P:cell adhesion involved in single-species biofilm formation"/>
    <property type="evidence" value="ECO:0007669"/>
    <property type="project" value="TreeGrafter"/>
</dbReference>
<reference evidence="8" key="1">
    <citation type="submission" date="2016-10" db="EMBL/GenBank/DDBJ databases">
        <authorList>
            <person name="Varghese N."/>
            <person name="Submissions S."/>
        </authorList>
    </citation>
    <scope>NUCLEOTIDE SEQUENCE [LARGE SCALE GENOMIC DNA]</scope>
    <source>
        <strain evidence="8">JCM 2783</strain>
    </source>
</reference>
<protein>
    <recommendedName>
        <fullName evidence="3">diguanylate cyclase</fullName>
        <ecNumber evidence="3">2.7.7.65</ecNumber>
    </recommendedName>
</protein>
<dbReference type="Pfam" id="PF00990">
    <property type="entry name" value="GGDEF"/>
    <property type="match status" value="1"/>
</dbReference>
<dbReference type="CDD" id="cd01949">
    <property type="entry name" value="GGDEF"/>
    <property type="match status" value="1"/>
</dbReference>
<dbReference type="InterPro" id="IPR050469">
    <property type="entry name" value="Diguanylate_Cyclase"/>
</dbReference>
<sequence>MADDAKRWREKYLANIEQQEKLERRWDMRVDLLRRGLVRSSLAAEGSDKSVDQCMQELRELLRRDDMDAGLSALIPRLEKTVLDSEQRRQQRIEQVASGMASLVAQLLKTDLPSDVRKPLKRFAKQVEQRARQSREMPALLAELGQLQQQALQALGGEQVERPGFIERLFGSRDNASPAAKTEPDASAAPVAVGEQAAATADDESVEQSVTERVMAEPQAQAVTAKAETVPAVTAETVSPSPSPSPSPSLEAFPQPAIRPVPVSASAPAVVSRVMLDSLPLPSALLMPSPEAKAAAEPANESVTVAESAEEVALEAVVVNAAVPADPDYALPPAPEPGYSAIASHVEGSLLKLLEELPLPERHQGQADALRQRIAAGLNMYELVPVLDDLAVLMLAIADVGQREFEGYLKQLNERLASFQGSLQDVHTDYTESAEAARSLDSELRQQVDGLHSSVQEATDLNNLKELVESRLSGLLGTMSQYQQQRDARELQVGERLQILVDRVASMEVEAKGFRDHLEEQRQKALLDPLTGLPNRAAWTERLDLELARLQRYGGDLLLAVLDIDHFKRINDDYGHLAGDKVLKIIAGELFKRLRKTDFIARFGGEEFVLLIPSTPMDGGLKLLDTLRTAIENCPFHFKGERVTITLSGGISAFSSAERSEQVFERADQALYRAKRGGRNRIEVG</sequence>
<dbReference type="Proteomes" id="UP000243950">
    <property type="component" value="Unassembled WGS sequence"/>
</dbReference>
<organism evidence="7 8">
    <name type="scientific">Pseudomonas straminea</name>
    <dbReference type="NCBI Taxonomy" id="47882"/>
    <lineage>
        <taxon>Bacteria</taxon>
        <taxon>Pseudomonadati</taxon>
        <taxon>Pseudomonadota</taxon>
        <taxon>Gammaproteobacteria</taxon>
        <taxon>Pseudomonadales</taxon>
        <taxon>Pseudomonadaceae</taxon>
        <taxon>Phytopseudomonas</taxon>
    </lineage>
</organism>
<dbReference type="GO" id="GO:0052621">
    <property type="term" value="F:diguanylate cyclase activity"/>
    <property type="evidence" value="ECO:0007669"/>
    <property type="project" value="UniProtKB-EC"/>
</dbReference>
<evidence type="ECO:0000256" key="2">
    <source>
        <dbReference type="ARBA" id="ARBA00004533"/>
    </source>
</evidence>
<accession>A0A1I1RV03</accession>
<dbReference type="SUPFAM" id="SSF55073">
    <property type="entry name" value="Nucleotide cyclase"/>
    <property type="match status" value="1"/>
</dbReference>
<dbReference type="NCBIfam" id="TIGR00254">
    <property type="entry name" value="GGDEF"/>
    <property type="match status" value="1"/>
</dbReference>
<feature type="compositionally biased region" description="Low complexity" evidence="5">
    <location>
        <begin position="186"/>
        <end position="200"/>
    </location>
</feature>
<dbReference type="PANTHER" id="PTHR45138">
    <property type="entry name" value="REGULATORY COMPONENTS OF SENSORY TRANSDUCTION SYSTEM"/>
    <property type="match status" value="1"/>
</dbReference>
<dbReference type="FunFam" id="3.30.70.270:FF:000001">
    <property type="entry name" value="Diguanylate cyclase domain protein"/>
    <property type="match status" value="1"/>
</dbReference>
<dbReference type="GO" id="GO:1902201">
    <property type="term" value="P:negative regulation of bacterial-type flagellum-dependent cell motility"/>
    <property type="evidence" value="ECO:0007669"/>
    <property type="project" value="TreeGrafter"/>
</dbReference>